<evidence type="ECO:0000313" key="4">
    <source>
        <dbReference type="EMBL" id="RUT01066.1"/>
    </source>
</evidence>
<keyword evidence="5" id="KW-1185">Reference proteome</keyword>
<dbReference type="EMBL" id="RSCL01000021">
    <property type="protein sequence ID" value="RUT01066.1"/>
    <property type="molecule type" value="Genomic_DNA"/>
</dbReference>
<dbReference type="SUPFAM" id="SSF52172">
    <property type="entry name" value="CheY-like"/>
    <property type="match status" value="1"/>
</dbReference>
<protein>
    <submittedName>
        <fullName evidence="4">Response regulator</fullName>
    </submittedName>
</protein>
<dbReference type="AlphaFoldDB" id="A0A3S1CGI8"/>
<evidence type="ECO:0000259" key="3">
    <source>
        <dbReference type="PROSITE" id="PS50110"/>
    </source>
</evidence>
<dbReference type="Pfam" id="PF00072">
    <property type="entry name" value="Response_reg"/>
    <property type="match status" value="1"/>
</dbReference>
<proteinExistence type="predicted"/>
<evidence type="ECO:0000256" key="1">
    <source>
        <dbReference type="ARBA" id="ARBA00022553"/>
    </source>
</evidence>
<sequence>MTSILIVDDAAFARRMLRKILQADGYEILEASNGREGLEMVRAHTPDCVLTDILMPDVDGFGFLEMLRAEKFEVPTIIISADIQDASRDRGMELGATGFINKPVKQNEVLMAVREACKHQGL</sequence>
<reference evidence="4" key="1">
    <citation type="submission" date="2018-12" db="EMBL/GenBank/DDBJ databases">
        <authorList>
            <person name="Will S."/>
            <person name="Neumann-Schaal M."/>
            <person name="Henke P."/>
        </authorList>
    </citation>
    <scope>NUCLEOTIDE SEQUENCE</scope>
    <source>
        <strain evidence="4">PCC 7102</strain>
    </source>
</reference>
<evidence type="ECO:0000313" key="5">
    <source>
        <dbReference type="Proteomes" id="UP000271624"/>
    </source>
</evidence>
<comment type="caution">
    <text evidence="4">The sequence shown here is derived from an EMBL/GenBank/DDBJ whole genome shotgun (WGS) entry which is preliminary data.</text>
</comment>
<gene>
    <name evidence="4" type="primary">cheYI</name>
    <name evidence="4" type="ORF">DSM106972_070720</name>
</gene>
<accession>A0A3S1CGI8</accession>
<dbReference type="PROSITE" id="PS50110">
    <property type="entry name" value="RESPONSE_REGULATORY"/>
    <property type="match status" value="1"/>
</dbReference>
<dbReference type="PANTHER" id="PTHR44591">
    <property type="entry name" value="STRESS RESPONSE REGULATOR PROTEIN 1"/>
    <property type="match status" value="1"/>
</dbReference>
<name>A0A3S1CGI8_9CYAN</name>
<evidence type="ECO:0000256" key="2">
    <source>
        <dbReference type="PROSITE-ProRule" id="PRU00169"/>
    </source>
</evidence>
<keyword evidence="1 2" id="KW-0597">Phosphoprotein</keyword>
<organism evidence="4 5">
    <name type="scientific">Dulcicalothrix desertica PCC 7102</name>
    <dbReference type="NCBI Taxonomy" id="232991"/>
    <lineage>
        <taxon>Bacteria</taxon>
        <taxon>Bacillati</taxon>
        <taxon>Cyanobacteriota</taxon>
        <taxon>Cyanophyceae</taxon>
        <taxon>Nostocales</taxon>
        <taxon>Calotrichaceae</taxon>
        <taxon>Dulcicalothrix</taxon>
    </lineage>
</organism>
<reference evidence="4" key="2">
    <citation type="journal article" date="2019" name="Genome Biol. Evol.">
        <title>Day and night: Metabolic profiles and evolutionary relationships of six axenic non-marine cyanobacteria.</title>
        <authorList>
            <person name="Will S.E."/>
            <person name="Henke P."/>
            <person name="Boedeker C."/>
            <person name="Huang S."/>
            <person name="Brinkmann H."/>
            <person name="Rohde M."/>
            <person name="Jarek M."/>
            <person name="Friedl T."/>
            <person name="Seufert S."/>
            <person name="Schumacher M."/>
            <person name="Overmann J."/>
            <person name="Neumann-Schaal M."/>
            <person name="Petersen J."/>
        </authorList>
    </citation>
    <scope>NUCLEOTIDE SEQUENCE [LARGE SCALE GENOMIC DNA]</scope>
    <source>
        <strain evidence="4">PCC 7102</strain>
    </source>
</reference>
<dbReference type="InterPro" id="IPR001789">
    <property type="entry name" value="Sig_transdc_resp-reg_receiver"/>
</dbReference>
<dbReference type="SMART" id="SM00448">
    <property type="entry name" value="REC"/>
    <property type="match status" value="1"/>
</dbReference>
<dbReference type="InterPro" id="IPR050595">
    <property type="entry name" value="Bact_response_regulator"/>
</dbReference>
<dbReference type="Gene3D" id="3.40.50.2300">
    <property type="match status" value="1"/>
</dbReference>
<dbReference type="InterPro" id="IPR011006">
    <property type="entry name" value="CheY-like_superfamily"/>
</dbReference>
<dbReference type="RefSeq" id="WP_127085195.1">
    <property type="nucleotide sequence ID" value="NZ_RSCL01000021.1"/>
</dbReference>
<feature type="domain" description="Response regulatory" evidence="3">
    <location>
        <begin position="3"/>
        <end position="117"/>
    </location>
</feature>
<dbReference type="OrthoDB" id="9115at2"/>
<dbReference type="PANTHER" id="PTHR44591:SF24">
    <property type="entry name" value="PROTEIN-GLUTAMATE METHYLESTERASE_PROTEIN-GLUTAMINE GLUTAMINASE 1"/>
    <property type="match status" value="1"/>
</dbReference>
<dbReference type="GO" id="GO:0000160">
    <property type="term" value="P:phosphorelay signal transduction system"/>
    <property type="evidence" value="ECO:0007669"/>
    <property type="project" value="InterPro"/>
</dbReference>
<feature type="modified residue" description="4-aspartylphosphate" evidence="2">
    <location>
        <position position="52"/>
    </location>
</feature>
<dbReference type="Proteomes" id="UP000271624">
    <property type="component" value="Unassembled WGS sequence"/>
</dbReference>